<dbReference type="AlphaFoldDB" id="A0A1R2CRH6"/>
<reference evidence="2 3" key="1">
    <citation type="submission" date="2016-11" db="EMBL/GenBank/DDBJ databases">
        <title>The macronuclear genome of Stentor coeruleus: a giant cell with tiny introns.</title>
        <authorList>
            <person name="Slabodnick M."/>
            <person name="Ruby J.G."/>
            <person name="Reiff S.B."/>
            <person name="Swart E.C."/>
            <person name="Gosai S."/>
            <person name="Prabakaran S."/>
            <person name="Witkowska E."/>
            <person name="Larue G.E."/>
            <person name="Fisher S."/>
            <person name="Freeman R.M."/>
            <person name="Gunawardena J."/>
            <person name="Chu W."/>
            <person name="Stover N.A."/>
            <person name="Gregory B.D."/>
            <person name="Nowacki M."/>
            <person name="Derisi J."/>
            <person name="Roy S.W."/>
            <person name="Marshall W.F."/>
            <person name="Sood P."/>
        </authorList>
    </citation>
    <scope>NUCLEOTIDE SEQUENCE [LARGE SCALE GENOMIC DNA]</scope>
    <source>
        <strain evidence="2">WM001</strain>
    </source>
</reference>
<feature type="compositionally biased region" description="Polar residues" evidence="1">
    <location>
        <begin position="137"/>
        <end position="148"/>
    </location>
</feature>
<feature type="region of interest" description="Disordered" evidence="1">
    <location>
        <begin position="109"/>
        <end position="148"/>
    </location>
</feature>
<evidence type="ECO:0000256" key="1">
    <source>
        <dbReference type="SAM" id="MobiDB-lite"/>
    </source>
</evidence>
<evidence type="ECO:0000313" key="2">
    <source>
        <dbReference type="EMBL" id="OMJ91595.1"/>
    </source>
</evidence>
<dbReference type="EMBL" id="MPUH01000078">
    <property type="protein sequence ID" value="OMJ91595.1"/>
    <property type="molecule type" value="Genomic_DNA"/>
</dbReference>
<proteinExistence type="predicted"/>
<keyword evidence="3" id="KW-1185">Reference proteome</keyword>
<organism evidence="2 3">
    <name type="scientific">Stentor coeruleus</name>
    <dbReference type="NCBI Taxonomy" id="5963"/>
    <lineage>
        <taxon>Eukaryota</taxon>
        <taxon>Sar</taxon>
        <taxon>Alveolata</taxon>
        <taxon>Ciliophora</taxon>
        <taxon>Postciliodesmatophora</taxon>
        <taxon>Heterotrichea</taxon>
        <taxon>Heterotrichida</taxon>
        <taxon>Stentoridae</taxon>
        <taxon>Stentor</taxon>
    </lineage>
</organism>
<accession>A0A1R2CRH6</accession>
<protein>
    <submittedName>
        <fullName evidence="2">Uncharacterized protein</fullName>
    </submittedName>
</protein>
<comment type="caution">
    <text evidence="2">The sequence shown here is derived from an EMBL/GenBank/DDBJ whole genome shotgun (WGS) entry which is preliminary data.</text>
</comment>
<dbReference type="Proteomes" id="UP000187209">
    <property type="component" value="Unassembled WGS sequence"/>
</dbReference>
<gene>
    <name evidence="2" type="ORF">SteCoe_5853</name>
</gene>
<evidence type="ECO:0000313" key="3">
    <source>
        <dbReference type="Proteomes" id="UP000187209"/>
    </source>
</evidence>
<name>A0A1R2CRH6_9CILI</name>
<sequence length="148" mass="17283">MIENQDWGLLDSIRSSIDEGSERQIKELDELRSHLEVISEDRARLKQSIESLLIKNSKIYLHYDLMKSLISKFQTQNTQLSIENIELKKQLESKDTILKNLKQLLNPLSPTLPSNQRNLSYNETNNSKRRRRPIGTFTPSGFSQSFYK</sequence>
<feature type="compositionally biased region" description="Polar residues" evidence="1">
    <location>
        <begin position="116"/>
        <end position="125"/>
    </location>
</feature>